<dbReference type="RefSeq" id="WP_289961417.1">
    <property type="nucleotide sequence ID" value="NZ_JAUEOZ010000001.1"/>
</dbReference>
<reference evidence="2" key="1">
    <citation type="submission" date="2024-05" db="EMBL/GenBank/DDBJ databases">
        <title>Genome Sequences of Four Agar- Degrading Marine Bacteria.</title>
        <authorList>
            <person name="Phillips E.K."/>
            <person name="Shaffer J.C."/>
            <person name="Henson M.W."/>
            <person name="Temperton B."/>
            <person name="Thrash C.J."/>
            <person name="Martin M.O."/>
        </authorList>
    </citation>
    <scope>NUCLEOTIDE SEQUENCE</scope>
    <source>
        <strain evidence="2">EKP203</strain>
    </source>
</reference>
<sequence length="42" mass="4803">MRKLWQDKPAKDAMIKNAEQARRKGHSTSEVIKAARYIGCSQ</sequence>
<feature type="compositionally biased region" description="Basic and acidic residues" evidence="1">
    <location>
        <begin position="1"/>
        <end position="22"/>
    </location>
</feature>
<proteinExistence type="predicted"/>
<gene>
    <name evidence="2" type="ORF">QWJ08_07765</name>
</gene>
<dbReference type="EMBL" id="JAUEOZ010000001">
    <property type="protein sequence ID" value="MDN2481290.1"/>
    <property type="molecule type" value="Genomic_DNA"/>
</dbReference>
<accession>A0ABT7XZU4</accession>
<organism evidence="2 3">
    <name type="scientific">Vibrio agarivorans</name>
    <dbReference type="NCBI Taxonomy" id="153622"/>
    <lineage>
        <taxon>Bacteria</taxon>
        <taxon>Pseudomonadati</taxon>
        <taxon>Pseudomonadota</taxon>
        <taxon>Gammaproteobacteria</taxon>
        <taxon>Vibrionales</taxon>
        <taxon>Vibrionaceae</taxon>
        <taxon>Vibrio</taxon>
    </lineage>
</organism>
<protein>
    <submittedName>
        <fullName evidence="2">Uncharacterized protein</fullName>
    </submittedName>
</protein>
<keyword evidence="3" id="KW-1185">Reference proteome</keyword>
<name>A0ABT7XZU4_9VIBR</name>
<evidence type="ECO:0000256" key="1">
    <source>
        <dbReference type="SAM" id="MobiDB-lite"/>
    </source>
</evidence>
<evidence type="ECO:0000313" key="3">
    <source>
        <dbReference type="Proteomes" id="UP001169719"/>
    </source>
</evidence>
<dbReference type="Proteomes" id="UP001169719">
    <property type="component" value="Unassembled WGS sequence"/>
</dbReference>
<evidence type="ECO:0000313" key="2">
    <source>
        <dbReference type="EMBL" id="MDN2481290.1"/>
    </source>
</evidence>
<comment type="caution">
    <text evidence="2">The sequence shown here is derived from an EMBL/GenBank/DDBJ whole genome shotgun (WGS) entry which is preliminary data.</text>
</comment>
<feature type="region of interest" description="Disordered" evidence="1">
    <location>
        <begin position="1"/>
        <end position="27"/>
    </location>
</feature>